<sequence length="203" mass="21442">MAALAVLAALPAGADAAEIVLRAERPRSRPLILHVEAQDGAWQVRVLDTGGVERQRFAVPTDAPDAPPRALDADQDGAADLWLPLIAGGANTAFALWRMQPWRSRFVAAGEVSGATFTLDPAGHLVATARSGCCAVEHVFHRFGGDGALDRAFTLTRRLDPELPAAQRCTVEPGSVTPPAKLVEALCALDAEAPIPGRRLPVH</sequence>
<reference evidence="2" key="1">
    <citation type="submission" date="2018-05" db="EMBL/GenBank/DDBJ databases">
        <authorList>
            <person name="Du Z."/>
            <person name="Wang X."/>
        </authorList>
    </citation>
    <scope>NUCLEOTIDE SEQUENCE [LARGE SCALE GENOMIC DNA]</scope>
    <source>
        <strain evidence="2">CQN31</strain>
    </source>
</reference>
<evidence type="ECO:0000313" key="2">
    <source>
        <dbReference type="Proteomes" id="UP000245765"/>
    </source>
</evidence>
<evidence type="ECO:0000313" key="1">
    <source>
        <dbReference type="EMBL" id="PWS36568.1"/>
    </source>
</evidence>
<dbReference type="AlphaFoldDB" id="A0A317FG27"/>
<name>A0A317FG27_9PROT</name>
<accession>A0A317FG27</accession>
<dbReference type="EMBL" id="QGNA01000003">
    <property type="protein sequence ID" value="PWS36568.1"/>
    <property type="molecule type" value="Genomic_DNA"/>
</dbReference>
<comment type="caution">
    <text evidence="1">The sequence shown here is derived from an EMBL/GenBank/DDBJ whole genome shotgun (WGS) entry which is preliminary data.</text>
</comment>
<dbReference type="Proteomes" id="UP000245765">
    <property type="component" value="Unassembled WGS sequence"/>
</dbReference>
<proteinExistence type="predicted"/>
<keyword evidence="2" id="KW-1185">Reference proteome</keyword>
<dbReference type="RefSeq" id="WP_109871361.1">
    <property type="nucleotide sequence ID" value="NZ_QGNA01000003.1"/>
</dbReference>
<dbReference type="OrthoDB" id="8370150at2"/>
<gene>
    <name evidence="1" type="ORF">DFH01_15595</name>
</gene>
<organism evidence="1 2">
    <name type="scientific">Falsiroseomonas bella</name>
    <dbReference type="NCBI Taxonomy" id="2184016"/>
    <lineage>
        <taxon>Bacteria</taxon>
        <taxon>Pseudomonadati</taxon>
        <taxon>Pseudomonadota</taxon>
        <taxon>Alphaproteobacteria</taxon>
        <taxon>Acetobacterales</taxon>
        <taxon>Roseomonadaceae</taxon>
        <taxon>Falsiroseomonas</taxon>
    </lineage>
</organism>
<protein>
    <submittedName>
        <fullName evidence="1">Uncharacterized protein</fullName>
    </submittedName>
</protein>